<evidence type="ECO:0000256" key="6">
    <source>
        <dbReference type="ARBA" id="ARBA00023136"/>
    </source>
</evidence>
<feature type="transmembrane region" description="Helical" evidence="7">
    <location>
        <begin position="391"/>
        <end position="420"/>
    </location>
</feature>
<keyword evidence="6 7" id="KW-0472">Membrane</keyword>
<evidence type="ECO:0000313" key="8">
    <source>
        <dbReference type="EMBL" id="MYN27952.1"/>
    </source>
</evidence>
<feature type="transmembrane region" description="Helical" evidence="7">
    <location>
        <begin position="426"/>
        <end position="445"/>
    </location>
</feature>
<protein>
    <submittedName>
        <fullName evidence="8">NCS2 family permease</fullName>
    </submittedName>
</protein>
<dbReference type="EMBL" id="WWCT01000012">
    <property type="protein sequence ID" value="MYN27952.1"/>
    <property type="molecule type" value="Genomic_DNA"/>
</dbReference>
<dbReference type="Proteomes" id="UP000642144">
    <property type="component" value="Unassembled WGS sequence"/>
</dbReference>
<accession>A0ABW9W1V4</accession>
<evidence type="ECO:0000256" key="1">
    <source>
        <dbReference type="ARBA" id="ARBA00004127"/>
    </source>
</evidence>
<feature type="transmembrane region" description="Helical" evidence="7">
    <location>
        <begin position="147"/>
        <end position="174"/>
    </location>
</feature>
<name>A0ABW9W1V4_9BURK</name>
<dbReference type="Pfam" id="PF00860">
    <property type="entry name" value="Xan_ur_permease"/>
    <property type="match status" value="1"/>
</dbReference>
<keyword evidence="3" id="KW-0813">Transport</keyword>
<dbReference type="PANTHER" id="PTHR43337:SF1">
    <property type="entry name" value="XANTHINE_URACIL PERMEASE C887.17-RELATED"/>
    <property type="match status" value="1"/>
</dbReference>
<evidence type="ECO:0000256" key="5">
    <source>
        <dbReference type="ARBA" id="ARBA00022989"/>
    </source>
</evidence>
<comment type="caution">
    <text evidence="8">The sequence shown here is derived from an EMBL/GenBank/DDBJ whole genome shotgun (WGS) entry which is preliminary data.</text>
</comment>
<feature type="transmembrane region" description="Helical" evidence="7">
    <location>
        <begin position="180"/>
        <end position="197"/>
    </location>
</feature>
<evidence type="ECO:0000256" key="4">
    <source>
        <dbReference type="ARBA" id="ARBA00022692"/>
    </source>
</evidence>
<reference evidence="8 9" key="1">
    <citation type="submission" date="2019-12" db="EMBL/GenBank/DDBJ databases">
        <title>Novel species isolated from a subtropical stream in China.</title>
        <authorList>
            <person name="Lu H."/>
        </authorList>
    </citation>
    <scope>NUCLEOTIDE SEQUENCE [LARGE SCALE GENOMIC DNA]</scope>
    <source>
        <strain evidence="8 9">CY42W</strain>
    </source>
</reference>
<gene>
    <name evidence="8" type="ORF">GTP69_16205</name>
</gene>
<dbReference type="PANTHER" id="PTHR43337">
    <property type="entry name" value="XANTHINE/URACIL PERMEASE C887.17-RELATED"/>
    <property type="match status" value="1"/>
</dbReference>
<sequence>MAGRPMNIVQRADRYFQLSARGTTPAREVIAGCTTFAAMSYILVVNPLILATAGMDRSGLFLATILSAMTATLVMALWANLPIALAPGMGTNIVFAQVVVGQMGVPWQTGLAMVLLNALVFLVLSLTKWRARIVAAFPEPVKLGMQCSIGVFIAWLGLRSGGLLVADGGSLVGFSRLHDGAAWLTLGGILFTAMLMVRRVPGAFLLTMLLVSALGLVVTGTDGKPLTTLPDSWFGLPAVSGELLFALDFKGFASHFMLLLPVTLYFLLIEFFAGTATMFGVIRSAGLLQPNGDLPRARAAFAADALGSVIGAVAGTSTVTAYVESVAGVEAGARTGLSGVVVAALFGLALLFGPVLTAIPACATAPVLVMVGLCMLDGLRELDTSAPEHCLPPLLMLLVTACSADLMVALALGCFIYTLMLLARRRWPGAMVIGLDAVFVLYLALRGQIG</sequence>
<dbReference type="InterPro" id="IPR006043">
    <property type="entry name" value="NCS2"/>
</dbReference>
<feature type="transmembrane region" description="Helical" evidence="7">
    <location>
        <begin position="204"/>
        <end position="221"/>
    </location>
</feature>
<keyword evidence="5 7" id="KW-1133">Transmembrane helix</keyword>
<feature type="transmembrane region" description="Helical" evidence="7">
    <location>
        <begin position="29"/>
        <end position="53"/>
    </location>
</feature>
<feature type="transmembrane region" description="Helical" evidence="7">
    <location>
        <begin position="60"/>
        <end position="85"/>
    </location>
</feature>
<feature type="transmembrane region" description="Helical" evidence="7">
    <location>
        <begin position="256"/>
        <end position="279"/>
    </location>
</feature>
<keyword evidence="9" id="KW-1185">Reference proteome</keyword>
<dbReference type="InterPro" id="IPR045018">
    <property type="entry name" value="Azg-like"/>
</dbReference>
<comment type="similarity">
    <text evidence="2">Belongs to the nucleobase:cation symporter-2 (NCS2) (TC 2.A.40) family. Azg-like subfamily.</text>
</comment>
<feature type="transmembrane region" description="Helical" evidence="7">
    <location>
        <begin position="335"/>
        <end position="352"/>
    </location>
</feature>
<evidence type="ECO:0000256" key="2">
    <source>
        <dbReference type="ARBA" id="ARBA00005697"/>
    </source>
</evidence>
<evidence type="ECO:0000256" key="7">
    <source>
        <dbReference type="SAM" id="Phobius"/>
    </source>
</evidence>
<keyword evidence="4 7" id="KW-0812">Transmembrane</keyword>
<feature type="transmembrane region" description="Helical" evidence="7">
    <location>
        <begin position="105"/>
        <end position="126"/>
    </location>
</feature>
<proteinExistence type="inferred from homology"/>
<evidence type="ECO:0000313" key="9">
    <source>
        <dbReference type="Proteomes" id="UP000642144"/>
    </source>
</evidence>
<comment type="subcellular location">
    <subcellularLocation>
        <location evidence="1">Endomembrane system</location>
        <topology evidence="1">Multi-pass membrane protein</topology>
    </subcellularLocation>
</comment>
<evidence type="ECO:0000256" key="3">
    <source>
        <dbReference type="ARBA" id="ARBA00022448"/>
    </source>
</evidence>
<organism evidence="8 9">
    <name type="scientific">Duganella levis</name>
    <dbReference type="NCBI Taxonomy" id="2692169"/>
    <lineage>
        <taxon>Bacteria</taxon>
        <taxon>Pseudomonadati</taxon>
        <taxon>Pseudomonadota</taxon>
        <taxon>Betaproteobacteria</taxon>
        <taxon>Burkholderiales</taxon>
        <taxon>Oxalobacteraceae</taxon>
        <taxon>Telluria group</taxon>
        <taxon>Duganella</taxon>
    </lineage>
</organism>